<gene>
    <name evidence="9" type="ORF">ACFQV2_34130</name>
</gene>
<feature type="transmembrane region" description="Helical" evidence="7">
    <location>
        <begin position="195"/>
        <end position="214"/>
    </location>
</feature>
<comment type="caution">
    <text evidence="9">The sequence shown here is derived from an EMBL/GenBank/DDBJ whole genome shotgun (WGS) entry which is preliminary data.</text>
</comment>
<evidence type="ECO:0000256" key="7">
    <source>
        <dbReference type="SAM" id="Phobius"/>
    </source>
</evidence>
<feature type="transmembrane region" description="Helical" evidence="7">
    <location>
        <begin position="226"/>
        <end position="242"/>
    </location>
</feature>
<accession>A0ABW2TV05</accession>
<keyword evidence="6 7" id="KW-0472">Membrane</keyword>
<proteinExistence type="predicted"/>
<dbReference type="Gene3D" id="1.20.1250.20">
    <property type="entry name" value="MFS general substrate transporter like domains"/>
    <property type="match status" value="1"/>
</dbReference>
<dbReference type="PANTHER" id="PTHR42718">
    <property type="entry name" value="MAJOR FACILITATOR SUPERFAMILY MULTIDRUG TRANSPORTER MFSC"/>
    <property type="match status" value="1"/>
</dbReference>
<keyword evidence="10" id="KW-1185">Reference proteome</keyword>
<evidence type="ECO:0000256" key="1">
    <source>
        <dbReference type="ARBA" id="ARBA00004651"/>
    </source>
</evidence>
<dbReference type="SUPFAM" id="SSF103473">
    <property type="entry name" value="MFS general substrate transporter"/>
    <property type="match status" value="1"/>
</dbReference>
<comment type="subcellular location">
    <subcellularLocation>
        <location evidence="1">Cell membrane</location>
        <topology evidence="1">Multi-pass membrane protein</topology>
    </subcellularLocation>
</comment>
<feature type="transmembrane region" description="Helical" evidence="7">
    <location>
        <begin position="133"/>
        <end position="153"/>
    </location>
</feature>
<keyword evidence="2" id="KW-0813">Transport</keyword>
<dbReference type="Proteomes" id="UP001596512">
    <property type="component" value="Unassembled WGS sequence"/>
</dbReference>
<evidence type="ECO:0000259" key="8">
    <source>
        <dbReference type="PROSITE" id="PS50850"/>
    </source>
</evidence>
<keyword evidence="4 7" id="KW-0812">Transmembrane</keyword>
<dbReference type="EMBL" id="JBHTEY010000004">
    <property type="protein sequence ID" value="MFC7617697.1"/>
    <property type="molecule type" value="Genomic_DNA"/>
</dbReference>
<feature type="domain" description="Major facilitator superfamily (MFS) profile" evidence="8">
    <location>
        <begin position="9"/>
        <end position="465"/>
    </location>
</feature>
<dbReference type="Gene3D" id="1.20.1720.10">
    <property type="entry name" value="Multidrug resistance protein D"/>
    <property type="match status" value="1"/>
</dbReference>
<feature type="transmembrane region" description="Helical" evidence="7">
    <location>
        <begin position="75"/>
        <end position="94"/>
    </location>
</feature>
<dbReference type="InterPro" id="IPR036259">
    <property type="entry name" value="MFS_trans_sf"/>
</dbReference>
<feature type="transmembrane region" description="Helical" evidence="7">
    <location>
        <begin position="100"/>
        <end position="121"/>
    </location>
</feature>
<keyword evidence="5 7" id="KW-1133">Transmembrane helix</keyword>
<evidence type="ECO:0000256" key="2">
    <source>
        <dbReference type="ARBA" id="ARBA00022448"/>
    </source>
</evidence>
<evidence type="ECO:0000313" key="10">
    <source>
        <dbReference type="Proteomes" id="UP001596512"/>
    </source>
</evidence>
<reference evidence="10" key="1">
    <citation type="journal article" date="2019" name="Int. J. Syst. Evol. Microbiol.">
        <title>The Global Catalogue of Microorganisms (GCM) 10K type strain sequencing project: providing services to taxonomists for standard genome sequencing and annotation.</title>
        <authorList>
            <consortium name="The Broad Institute Genomics Platform"/>
            <consortium name="The Broad Institute Genome Sequencing Center for Infectious Disease"/>
            <person name="Wu L."/>
            <person name="Ma J."/>
        </authorList>
    </citation>
    <scope>NUCLEOTIDE SEQUENCE [LARGE SCALE GENOMIC DNA]</scope>
    <source>
        <strain evidence="10">JCM 17695</strain>
    </source>
</reference>
<dbReference type="Pfam" id="PF07690">
    <property type="entry name" value="MFS_1"/>
    <property type="match status" value="1"/>
</dbReference>
<feature type="transmembrane region" description="Helical" evidence="7">
    <location>
        <begin position="352"/>
        <end position="372"/>
    </location>
</feature>
<dbReference type="PANTHER" id="PTHR42718:SF47">
    <property type="entry name" value="METHYL VIOLOGEN RESISTANCE PROTEIN SMVA"/>
    <property type="match status" value="1"/>
</dbReference>
<protein>
    <submittedName>
        <fullName evidence="9">MFS transporter</fullName>
    </submittedName>
</protein>
<evidence type="ECO:0000256" key="4">
    <source>
        <dbReference type="ARBA" id="ARBA00022692"/>
    </source>
</evidence>
<keyword evidence="3" id="KW-1003">Cell membrane</keyword>
<evidence type="ECO:0000313" key="9">
    <source>
        <dbReference type="EMBL" id="MFC7617697.1"/>
    </source>
</evidence>
<organism evidence="9 10">
    <name type="scientific">Actinokineospora soli</name>
    <dbReference type="NCBI Taxonomy" id="1048753"/>
    <lineage>
        <taxon>Bacteria</taxon>
        <taxon>Bacillati</taxon>
        <taxon>Actinomycetota</taxon>
        <taxon>Actinomycetes</taxon>
        <taxon>Pseudonocardiales</taxon>
        <taxon>Pseudonocardiaceae</taxon>
        <taxon>Actinokineospora</taxon>
    </lineage>
</organism>
<feature type="transmembrane region" description="Helical" evidence="7">
    <location>
        <begin position="262"/>
        <end position="287"/>
    </location>
</feature>
<name>A0ABW2TV05_9PSEU</name>
<dbReference type="InterPro" id="IPR020846">
    <property type="entry name" value="MFS_dom"/>
</dbReference>
<feature type="transmembrane region" description="Helical" evidence="7">
    <location>
        <begin position="7"/>
        <end position="34"/>
    </location>
</feature>
<dbReference type="PROSITE" id="PS50850">
    <property type="entry name" value="MFS"/>
    <property type="match status" value="1"/>
</dbReference>
<feature type="transmembrane region" description="Helical" evidence="7">
    <location>
        <begin position="46"/>
        <end position="66"/>
    </location>
</feature>
<feature type="transmembrane region" description="Helical" evidence="7">
    <location>
        <begin position="326"/>
        <end position="346"/>
    </location>
</feature>
<feature type="transmembrane region" description="Helical" evidence="7">
    <location>
        <begin position="299"/>
        <end position="319"/>
    </location>
</feature>
<evidence type="ECO:0000256" key="5">
    <source>
        <dbReference type="ARBA" id="ARBA00022989"/>
    </source>
</evidence>
<sequence length="465" mass="47334">MSDRRAWAGLAVLVLPCLLISMDVSVLFFALPFISADLGPTGPEQLWIMDAYGFTLAGGLITMGAVGDRIGRRKLLLIGAAAFSAASVVAAYAPTAELLIAARALLGVAGATLMPSTLSLIRTLFPDDAKRKTAIAVWTGGVTAGAFLGPIVGGLLLEYFWWGSAFLINLPAMALLLLLGPALLPESRNPAPGRFDFPGALLSITAALGVVYGMKKLAVEGFSTGPALALVAGTALAAAFVVRQRRTAHPLLDLELFRDRTFGASIGINVVAMFCFIGSSLFTNQYVQLVLGMRPFEAALWSLAVAPMIGVGIAVASTLAQRLRVAPLVASGLVVLAVGFVVLAQVDVGSSIWLVLVGSGLVGTGVLVTTTLTGDRILTAAPPEHVGSASAISETGVELGGALGMAVLGTVGAAVYHRQMADAVAGLPADAAAAAQDTLGGAVAVAAPCPTPRCSAPPARRSSAA</sequence>
<dbReference type="InterPro" id="IPR011701">
    <property type="entry name" value="MFS"/>
</dbReference>
<feature type="transmembrane region" description="Helical" evidence="7">
    <location>
        <begin position="159"/>
        <end position="183"/>
    </location>
</feature>
<evidence type="ECO:0000256" key="3">
    <source>
        <dbReference type="ARBA" id="ARBA00022475"/>
    </source>
</evidence>
<evidence type="ECO:0000256" key="6">
    <source>
        <dbReference type="ARBA" id="ARBA00023136"/>
    </source>
</evidence>
<dbReference type="CDD" id="cd17321">
    <property type="entry name" value="MFS_MMR_MDR_like"/>
    <property type="match status" value="1"/>
</dbReference>